<feature type="compositionally biased region" description="Basic and acidic residues" evidence="1">
    <location>
        <begin position="177"/>
        <end position="191"/>
    </location>
</feature>
<evidence type="ECO:0000313" key="2">
    <source>
        <dbReference type="EMBL" id="MDP9612868.1"/>
    </source>
</evidence>
<sequence>MHTPSDRTSFLVDEQQCGDQCQQLVFPPDRVSVPRQRDTIAGAILRGGSGLGPVTTSQAAEMVGVRTDTASECMRWGGSVKLLVRTSRSTYAATRDGWTFTQLWSTDQVQARLLLNRCMRDSLITRKALQVLADGPMHQDALAKRLHQGQPGKARRGIYAVEWLVLGLVLERDHEGHVSAPETHHGRDRHGTRVPPPAASSRLTHTELFYGMTAEEMERLSDDQYERVLANLTEAFKSTRLLSTQH</sequence>
<reference evidence="2 3" key="1">
    <citation type="submission" date="2023-07" db="EMBL/GenBank/DDBJ databases">
        <title>Sequencing the genomes of 1000 actinobacteria strains.</title>
        <authorList>
            <person name="Klenk H.-P."/>
        </authorList>
    </citation>
    <scope>NUCLEOTIDE SEQUENCE [LARGE SCALE GENOMIC DNA]</scope>
    <source>
        <strain evidence="2 3">DSM 41600</strain>
    </source>
</reference>
<accession>A0ABT9KWQ4</accession>
<name>A0ABT9KWQ4_9ACTN</name>
<comment type="caution">
    <text evidence="2">The sequence shown here is derived from an EMBL/GenBank/DDBJ whole genome shotgun (WGS) entry which is preliminary data.</text>
</comment>
<keyword evidence="3" id="KW-1185">Reference proteome</keyword>
<feature type="region of interest" description="Disordered" evidence="1">
    <location>
        <begin position="177"/>
        <end position="199"/>
    </location>
</feature>
<gene>
    <name evidence="2" type="ORF">JOF35_005145</name>
</gene>
<organism evidence="2 3">
    <name type="scientific">Streptomyces demainii</name>
    <dbReference type="NCBI Taxonomy" id="588122"/>
    <lineage>
        <taxon>Bacteria</taxon>
        <taxon>Bacillati</taxon>
        <taxon>Actinomycetota</taxon>
        <taxon>Actinomycetes</taxon>
        <taxon>Kitasatosporales</taxon>
        <taxon>Streptomycetaceae</taxon>
        <taxon>Streptomyces</taxon>
    </lineage>
</organism>
<proteinExistence type="predicted"/>
<evidence type="ECO:0000256" key="1">
    <source>
        <dbReference type="SAM" id="MobiDB-lite"/>
    </source>
</evidence>
<evidence type="ECO:0000313" key="3">
    <source>
        <dbReference type="Proteomes" id="UP001234880"/>
    </source>
</evidence>
<evidence type="ECO:0008006" key="4">
    <source>
        <dbReference type="Google" id="ProtNLM"/>
    </source>
</evidence>
<dbReference type="EMBL" id="JAURUE010000001">
    <property type="protein sequence ID" value="MDP9612868.1"/>
    <property type="molecule type" value="Genomic_DNA"/>
</dbReference>
<dbReference type="RefSeq" id="WP_307111231.1">
    <property type="nucleotide sequence ID" value="NZ_JAURUE010000001.1"/>
</dbReference>
<dbReference type="Proteomes" id="UP001234880">
    <property type="component" value="Unassembled WGS sequence"/>
</dbReference>
<protein>
    <recommendedName>
        <fullName evidence="4">MarR family transcriptional regulator</fullName>
    </recommendedName>
</protein>